<dbReference type="AlphaFoldDB" id="A0AAD5K0C0"/>
<evidence type="ECO:0000256" key="5">
    <source>
        <dbReference type="ARBA" id="ARBA00023136"/>
    </source>
</evidence>
<feature type="transmembrane region" description="Helical" evidence="6">
    <location>
        <begin position="87"/>
        <end position="112"/>
    </location>
</feature>
<reference evidence="7" key="2">
    <citation type="submission" date="2023-02" db="EMBL/GenBank/DDBJ databases">
        <authorList>
            <consortium name="DOE Joint Genome Institute"/>
            <person name="Mondo S.J."/>
            <person name="Chang Y."/>
            <person name="Wang Y."/>
            <person name="Ahrendt S."/>
            <person name="Andreopoulos W."/>
            <person name="Barry K."/>
            <person name="Beard J."/>
            <person name="Benny G.L."/>
            <person name="Blankenship S."/>
            <person name="Bonito G."/>
            <person name="Cuomo C."/>
            <person name="Desiro A."/>
            <person name="Gervers K.A."/>
            <person name="Hundley H."/>
            <person name="Kuo A."/>
            <person name="LaButti K."/>
            <person name="Lang B.F."/>
            <person name="Lipzen A."/>
            <person name="O'Donnell K."/>
            <person name="Pangilinan J."/>
            <person name="Reynolds N."/>
            <person name="Sandor L."/>
            <person name="Smith M.W."/>
            <person name="Tsang A."/>
            <person name="Grigoriev I.V."/>
            <person name="Stajich J.E."/>
            <person name="Spatafora J.W."/>
        </authorList>
    </citation>
    <scope>NUCLEOTIDE SEQUENCE</scope>
    <source>
        <strain evidence="7">RSA 2281</strain>
    </source>
</reference>
<evidence type="ECO:0000256" key="3">
    <source>
        <dbReference type="ARBA" id="ARBA00022692"/>
    </source>
</evidence>
<dbReference type="InterPro" id="IPR005344">
    <property type="entry name" value="TMEM33/Pom33"/>
</dbReference>
<evidence type="ECO:0008006" key="9">
    <source>
        <dbReference type="Google" id="ProtNLM"/>
    </source>
</evidence>
<comment type="subcellular location">
    <subcellularLocation>
        <location evidence="1">Membrane</location>
        <topology evidence="1">Multi-pass membrane protein</topology>
    </subcellularLocation>
</comment>
<dbReference type="GO" id="GO:0061024">
    <property type="term" value="P:membrane organization"/>
    <property type="evidence" value="ECO:0007669"/>
    <property type="project" value="TreeGrafter"/>
</dbReference>
<reference evidence="7" key="1">
    <citation type="journal article" date="2022" name="IScience">
        <title>Evolution of zygomycete secretomes and the origins of terrestrial fungal ecologies.</title>
        <authorList>
            <person name="Chang Y."/>
            <person name="Wang Y."/>
            <person name="Mondo S."/>
            <person name="Ahrendt S."/>
            <person name="Andreopoulos W."/>
            <person name="Barry K."/>
            <person name="Beard J."/>
            <person name="Benny G.L."/>
            <person name="Blankenship S."/>
            <person name="Bonito G."/>
            <person name="Cuomo C."/>
            <person name="Desiro A."/>
            <person name="Gervers K.A."/>
            <person name="Hundley H."/>
            <person name="Kuo A."/>
            <person name="LaButti K."/>
            <person name="Lang B.F."/>
            <person name="Lipzen A."/>
            <person name="O'Donnell K."/>
            <person name="Pangilinan J."/>
            <person name="Reynolds N."/>
            <person name="Sandor L."/>
            <person name="Smith M.E."/>
            <person name="Tsang A."/>
            <person name="Grigoriev I.V."/>
            <person name="Stajich J.E."/>
            <person name="Spatafora J.W."/>
        </authorList>
    </citation>
    <scope>NUCLEOTIDE SEQUENCE</scope>
    <source>
        <strain evidence="7">RSA 2281</strain>
    </source>
</reference>
<evidence type="ECO:0000256" key="4">
    <source>
        <dbReference type="ARBA" id="ARBA00022989"/>
    </source>
</evidence>
<proteinExistence type="inferred from homology"/>
<accession>A0AAD5K0C0</accession>
<dbReference type="PANTHER" id="PTHR12703">
    <property type="entry name" value="TRANSMEMBRANE PROTEIN 33"/>
    <property type="match status" value="1"/>
</dbReference>
<keyword evidence="5 6" id="KW-0472">Membrane</keyword>
<keyword evidence="3 6" id="KW-0812">Transmembrane</keyword>
<evidence type="ECO:0000313" key="8">
    <source>
        <dbReference type="Proteomes" id="UP001209540"/>
    </source>
</evidence>
<gene>
    <name evidence="7" type="ORF">BDA99DRAFT_590232</name>
</gene>
<dbReference type="GO" id="GO:0071786">
    <property type="term" value="P:endoplasmic reticulum tubular network organization"/>
    <property type="evidence" value="ECO:0007669"/>
    <property type="project" value="TreeGrafter"/>
</dbReference>
<comment type="caution">
    <text evidence="7">The sequence shown here is derived from an EMBL/GenBank/DDBJ whole genome shotgun (WGS) entry which is preliminary data.</text>
</comment>
<dbReference type="EMBL" id="JAIXMP010000036">
    <property type="protein sequence ID" value="KAI9249188.1"/>
    <property type="molecule type" value="Genomic_DNA"/>
</dbReference>
<feature type="transmembrane region" description="Helical" evidence="6">
    <location>
        <begin position="20"/>
        <end position="42"/>
    </location>
</feature>
<name>A0AAD5K0C0_9FUNG</name>
<dbReference type="PANTHER" id="PTHR12703:SF4">
    <property type="entry name" value="TRANSMEMBRANE PROTEIN 33"/>
    <property type="match status" value="1"/>
</dbReference>
<evidence type="ECO:0000313" key="7">
    <source>
        <dbReference type="EMBL" id="KAI9249188.1"/>
    </source>
</evidence>
<keyword evidence="8" id="KW-1185">Reference proteome</keyword>
<protein>
    <recommendedName>
        <fullName evidence="9">Endoplasmic reticulum protein</fullName>
    </recommendedName>
</protein>
<evidence type="ECO:0000256" key="2">
    <source>
        <dbReference type="ARBA" id="ARBA00007322"/>
    </source>
</evidence>
<dbReference type="GO" id="GO:0016020">
    <property type="term" value="C:membrane"/>
    <property type="evidence" value="ECO:0007669"/>
    <property type="project" value="UniProtKB-SubCell"/>
</dbReference>
<feature type="transmembrane region" description="Helical" evidence="6">
    <location>
        <begin position="185"/>
        <end position="203"/>
    </location>
</feature>
<evidence type="ECO:0000256" key="6">
    <source>
        <dbReference type="SAM" id="Phobius"/>
    </source>
</evidence>
<dbReference type="InterPro" id="IPR051645">
    <property type="entry name" value="PER33/POM33_regulator"/>
</dbReference>
<feature type="transmembrane region" description="Helical" evidence="6">
    <location>
        <begin position="49"/>
        <end position="67"/>
    </location>
</feature>
<dbReference type="GO" id="GO:0005783">
    <property type="term" value="C:endoplasmic reticulum"/>
    <property type="evidence" value="ECO:0007669"/>
    <property type="project" value="TreeGrafter"/>
</dbReference>
<keyword evidence="4 6" id="KW-1133">Transmembrane helix</keyword>
<organism evidence="7 8">
    <name type="scientific">Phascolomyces articulosus</name>
    <dbReference type="NCBI Taxonomy" id="60185"/>
    <lineage>
        <taxon>Eukaryota</taxon>
        <taxon>Fungi</taxon>
        <taxon>Fungi incertae sedis</taxon>
        <taxon>Mucoromycota</taxon>
        <taxon>Mucoromycotina</taxon>
        <taxon>Mucoromycetes</taxon>
        <taxon>Mucorales</taxon>
        <taxon>Lichtheimiaceae</taxon>
        <taxon>Phascolomyces</taxon>
    </lineage>
</organism>
<evidence type="ECO:0000256" key="1">
    <source>
        <dbReference type="ARBA" id="ARBA00004141"/>
    </source>
</evidence>
<dbReference type="Pfam" id="PF03661">
    <property type="entry name" value="TMEM33_Pom33"/>
    <property type="match status" value="1"/>
</dbReference>
<sequence length="262" mass="29708">MPASSLQDRVVNLVQTLQFAWFFGHVLTLLGSALHLLSLVTFRSATKPYTIAYVGALISYGVVIYKSHGKPQLNTRYAQRLVMDENVQYLLLALYWFLSKPISVTLVPYATFSTFHALGYIRSNIIPTLFPVPPSTASSSGGNNNRPVTWQAKTQQGIKSWTDKNYDTAMRFVAQIEVVGIMGRLLLGVFRLQIMSIFLYAQFLRFRYHLSSYTRQAFTRLRLALDQVSQDPRVPPVVGKAYVTVRDMITRYGQAIVQQQAR</sequence>
<comment type="similarity">
    <text evidence="2">Belongs to the PER33/POM33 family.</text>
</comment>
<dbReference type="Proteomes" id="UP001209540">
    <property type="component" value="Unassembled WGS sequence"/>
</dbReference>